<gene>
    <name evidence="2" type="ORF">J2W94_003186</name>
</gene>
<proteinExistence type="predicted"/>
<keyword evidence="3" id="KW-1185">Reference proteome</keyword>
<reference evidence="2 3" key="1">
    <citation type="submission" date="2023-07" db="EMBL/GenBank/DDBJ databases">
        <title>Sorghum-associated microbial communities from plants grown in Nebraska, USA.</title>
        <authorList>
            <person name="Schachtman D."/>
        </authorList>
    </citation>
    <scope>NUCLEOTIDE SEQUENCE [LARGE SCALE GENOMIC DNA]</scope>
    <source>
        <strain evidence="2 3">BE107</strain>
    </source>
</reference>
<evidence type="ECO:0000256" key="1">
    <source>
        <dbReference type="SAM" id="MobiDB-lite"/>
    </source>
</evidence>
<name>A0ABU1RVS6_9GAMM</name>
<comment type="caution">
    <text evidence="2">The sequence shown here is derived from an EMBL/GenBank/DDBJ whole genome shotgun (WGS) entry which is preliminary data.</text>
</comment>
<evidence type="ECO:0000313" key="3">
    <source>
        <dbReference type="Proteomes" id="UP001254759"/>
    </source>
</evidence>
<dbReference type="RefSeq" id="WP_310095537.1">
    <property type="nucleotide sequence ID" value="NZ_JAVDTT010000004.1"/>
</dbReference>
<evidence type="ECO:0000313" key="2">
    <source>
        <dbReference type="EMBL" id="MDR6842881.1"/>
    </source>
</evidence>
<accession>A0ABU1RVS6</accession>
<protein>
    <submittedName>
        <fullName evidence="2">Uncharacterized protein</fullName>
    </submittedName>
</protein>
<feature type="region of interest" description="Disordered" evidence="1">
    <location>
        <begin position="1"/>
        <end position="28"/>
    </location>
</feature>
<dbReference type="Proteomes" id="UP001254759">
    <property type="component" value="Unassembled WGS sequence"/>
</dbReference>
<organism evidence="2 3">
    <name type="scientific">Pseudoxanthomonas sacheonensis</name>
    <dbReference type="NCBI Taxonomy" id="443615"/>
    <lineage>
        <taxon>Bacteria</taxon>
        <taxon>Pseudomonadati</taxon>
        <taxon>Pseudomonadota</taxon>
        <taxon>Gammaproteobacteria</taxon>
        <taxon>Lysobacterales</taxon>
        <taxon>Lysobacteraceae</taxon>
        <taxon>Pseudoxanthomonas</taxon>
    </lineage>
</organism>
<dbReference type="EMBL" id="JAVDTT010000004">
    <property type="protein sequence ID" value="MDR6842881.1"/>
    <property type="molecule type" value="Genomic_DNA"/>
</dbReference>
<feature type="compositionally biased region" description="Low complexity" evidence="1">
    <location>
        <begin position="16"/>
        <end position="26"/>
    </location>
</feature>
<sequence length="149" mass="16640">MSLSLPGEPEQETPEEASPPSAAFSADPHTSLERLVHLLQGSPEPSLADVGITPLPYAQLDRLSSSARQEAELCQDRLELLLELLECCVDNNAMPEPDTLMRMTQQLLRLARDQRRWQDLADNAAYYRDNAQVAARISHYLSGRQPISE</sequence>